<evidence type="ECO:0000313" key="2">
    <source>
        <dbReference type="EMBL" id="THG37355.1"/>
    </source>
</evidence>
<dbReference type="AlphaFoldDB" id="A0A4S4G442"/>
<dbReference type="SUPFAM" id="SSF89155">
    <property type="entry name" value="TorD-like"/>
    <property type="match status" value="1"/>
</dbReference>
<dbReference type="EMBL" id="SSTJ01000006">
    <property type="protein sequence ID" value="THG37355.1"/>
    <property type="molecule type" value="Genomic_DNA"/>
</dbReference>
<comment type="caution">
    <text evidence="2">The sequence shown here is derived from an EMBL/GenBank/DDBJ whole genome shotgun (WGS) entry which is preliminary data.</text>
</comment>
<evidence type="ECO:0000256" key="1">
    <source>
        <dbReference type="ARBA" id="ARBA00023186"/>
    </source>
</evidence>
<dbReference type="InterPro" id="IPR050289">
    <property type="entry name" value="TorD/DmsD_chaperones"/>
</dbReference>
<sequence length="238" mass="26746">MNQTADGCTPVGEDQLVGELADLCEQRAHTYGLLSRLFRAEVDGGTLAQLREMKFPARTGSDVVDAGQRMMASYLAKSWGNTVTELAVDYARTFIGHGVDAFSAAFPFESVYTSEKRLLMQEARDEVLAIYRSEGLEKAETWREGEDHIALELEFLQFMAERTAQALRDGDESAAFRLLSVQRNFLTDHVCAWAPMMTLDMRKFAQTDFYQGLARIADGFLEGDRVFINEVLQDEEGE</sequence>
<organism evidence="2 3">
    <name type="scientific">Adlercreutzia caecimuris</name>
    <dbReference type="NCBI Taxonomy" id="671266"/>
    <lineage>
        <taxon>Bacteria</taxon>
        <taxon>Bacillati</taxon>
        <taxon>Actinomycetota</taxon>
        <taxon>Coriobacteriia</taxon>
        <taxon>Eggerthellales</taxon>
        <taxon>Eggerthellaceae</taxon>
        <taxon>Adlercreutzia</taxon>
    </lineage>
</organism>
<dbReference type="InterPro" id="IPR020945">
    <property type="entry name" value="DMSO/NO3_reduct_chaperone"/>
</dbReference>
<accession>A0A4S4G442</accession>
<reference evidence="2 3" key="1">
    <citation type="submission" date="2019-04" db="EMBL/GenBank/DDBJ databases">
        <title>Microbes associate with the intestines of laboratory mice.</title>
        <authorList>
            <person name="Navarre W."/>
            <person name="Wong E."/>
            <person name="Huang K.C."/>
            <person name="Tropini C."/>
            <person name="Ng K."/>
            <person name="Yu B."/>
        </authorList>
    </citation>
    <scope>NUCLEOTIDE SEQUENCE [LARGE SCALE GENOMIC DNA]</scope>
    <source>
        <strain evidence="2 3">NM80_B27</strain>
    </source>
</reference>
<dbReference type="Proteomes" id="UP000308978">
    <property type="component" value="Unassembled WGS sequence"/>
</dbReference>
<evidence type="ECO:0000313" key="3">
    <source>
        <dbReference type="Proteomes" id="UP000308978"/>
    </source>
</evidence>
<dbReference type="PANTHER" id="PTHR34227:SF1">
    <property type="entry name" value="DIMETHYL SULFOXIDE REDUCTASE CHAPERONE-RELATED"/>
    <property type="match status" value="1"/>
</dbReference>
<dbReference type="Pfam" id="PF02613">
    <property type="entry name" value="Nitrate_red_del"/>
    <property type="match status" value="1"/>
</dbReference>
<dbReference type="Gene3D" id="1.10.3480.10">
    <property type="entry name" value="TorD-like"/>
    <property type="match status" value="1"/>
</dbReference>
<protein>
    <submittedName>
        <fullName evidence="2">Dehydrogenase</fullName>
    </submittedName>
</protein>
<proteinExistence type="predicted"/>
<gene>
    <name evidence="2" type="ORF">E5986_06240</name>
</gene>
<keyword evidence="1" id="KW-0143">Chaperone</keyword>
<dbReference type="PANTHER" id="PTHR34227">
    <property type="entry name" value="CHAPERONE PROTEIN YCDY"/>
    <property type="match status" value="1"/>
</dbReference>
<name>A0A4S4G442_9ACTN</name>
<dbReference type="RefSeq" id="WP_136434284.1">
    <property type="nucleotide sequence ID" value="NZ_SSTJ01000006.1"/>
</dbReference>
<dbReference type="InterPro" id="IPR036411">
    <property type="entry name" value="TorD-like_sf"/>
</dbReference>